<dbReference type="InterPro" id="IPR012373">
    <property type="entry name" value="Ferrdict_sens_TM"/>
</dbReference>
<dbReference type="InterPro" id="IPR006860">
    <property type="entry name" value="FecR"/>
</dbReference>
<dbReference type="RefSeq" id="WP_158865840.1">
    <property type="nucleotide sequence ID" value="NZ_CP046401.1"/>
</dbReference>
<name>A0A6I6JS71_9BACT</name>
<evidence type="ECO:0000313" key="4">
    <source>
        <dbReference type="EMBL" id="QGY44079.1"/>
    </source>
</evidence>
<dbReference type="EMBL" id="CP046401">
    <property type="protein sequence ID" value="QGY44079.1"/>
    <property type="molecule type" value="Genomic_DNA"/>
</dbReference>
<accession>A0A6I6JS71</accession>
<sequence length="335" mass="38292">MNSEKDSNISIINKYLKGESSPEELQNAFKLFESPYKNLNLRKVIFEWWNNEKNLESQSGPDNLSEILDKIHHQINLGQVQPKKKSQKIIIKYSGIAAILVFGFLAGFFVRQMKKEQPVYYTSVAPVGSVSQVILPDSSMVYLNSGSKITYSISGKFGNRVVFLDGEGWFDVTKNAKKPFVVFTPSYKIKVLGTKFNVKGYKTESKVITTLEEGKIQIAPSLNPNFKTTTVLEPGEQFIFDCEQNIFETKHVNTKLFSSWKDNKLIFINMNLKELIILLERKFGVDIVVADNIVLDYHYDGTIKNETILEVLELLQETLPINYKIEGQQVIIQKR</sequence>
<protein>
    <submittedName>
        <fullName evidence="4">DUF4974 domain-containing protein</fullName>
    </submittedName>
</protein>
<organism evidence="4 5">
    <name type="scientific">Maribellus comscasis</name>
    <dbReference type="NCBI Taxonomy" id="2681766"/>
    <lineage>
        <taxon>Bacteria</taxon>
        <taxon>Pseudomonadati</taxon>
        <taxon>Bacteroidota</taxon>
        <taxon>Bacteroidia</taxon>
        <taxon>Marinilabiliales</taxon>
        <taxon>Prolixibacteraceae</taxon>
        <taxon>Maribellus</taxon>
    </lineage>
</organism>
<dbReference type="Pfam" id="PF16344">
    <property type="entry name" value="FecR_C"/>
    <property type="match status" value="1"/>
</dbReference>
<dbReference type="PANTHER" id="PTHR30273">
    <property type="entry name" value="PERIPLASMIC SIGNAL SENSOR AND SIGMA FACTOR ACTIVATOR FECR-RELATED"/>
    <property type="match status" value="1"/>
</dbReference>
<keyword evidence="5" id="KW-1185">Reference proteome</keyword>
<evidence type="ECO:0000256" key="1">
    <source>
        <dbReference type="SAM" id="Phobius"/>
    </source>
</evidence>
<dbReference type="Gene3D" id="3.55.50.30">
    <property type="match status" value="1"/>
</dbReference>
<feature type="domain" description="Protein FecR C-terminal" evidence="3">
    <location>
        <begin position="264"/>
        <end position="332"/>
    </location>
</feature>
<dbReference type="AlphaFoldDB" id="A0A6I6JS71"/>
<dbReference type="Pfam" id="PF04773">
    <property type="entry name" value="FecR"/>
    <property type="match status" value="1"/>
</dbReference>
<proteinExistence type="predicted"/>
<dbReference type="Gene3D" id="2.60.120.1440">
    <property type="match status" value="1"/>
</dbReference>
<reference evidence="4 5" key="1">
    <citation type="submission" date="2019-11" db="EMBL/GenBank/DDBJ databases">
        <authorList>
            <person name="Zheng R.K."/>
            <person name="Sun C.M."/>
        </authorList>
    </citation>
    <scope>NUCLEOTIDE SEQUENCE [LARGE SCALE GENOMIC DNA]</scope>
    <source>
        <strain evidence="4 5">WC007</strain>
    </source>
</reference>
<evidence type="ECO:0000259" key="3">
    <source>
        <dbReference type="Pfam" id="PF16344"/>
    </source>
</evidence>
<evidence type="ECO:0000259" key="2">
    <source>
        <dbReference type="Pfam" id="PF04773"/>
    </source>
</evidence>
<dbReference type="Proteomes" id="UP000428260">
    <property type="component" value="Chromosome"/>
</dbReference>
<dbReference type="KEGG" id="mcos:GM418_10545"/>
<feature type="domain" description="FecR protein" evidence="2">
    <location>
        <begin position="126"/>
        <end position="216"/>
    </location>
</feature>
<keyword evidence="1" id="KW-0472">Membrane</keyword>
<keyword evidence="1" id="KW-1133">Transmembrane helix</keyword>
<gene>
    <name evidence="4" type="ORF">GM418_10545</name>
</gene>
<evidence type="ECO:0000313" key="5">
    <source>
        <dbReference type="Proteomes" id="UP000428260"/>
    </source>
</evidence>
<keyword evidence="1" id="KW-0812">Transmembrane</keyword>
<dbReference type="PANTHER" id="PTHR30273:SF2">
    <property type="entry name" value="PROTEIN FECR"/>
    <property type="match status" value="1"/>
</dbReference>
<dbReference type="PIRSF" id="PIRSF018266">
    <property type="entry name" value="FecR"/>
    <property type="match status" value="1"/>
</dbReference>
<feature type="transmembrane region" description="Helical" evidence="1">
    <location>
        <begin position="90"/>
        <end position="110"/>
    </location>
</feature>
<dbReference type="InterPro" id="IPR032508">
    <property type="entry name" value="FecR_C"/>
</dbReference>
<dbReference type="GO" id="GO:0016989">
    <property type="term" value="F:sigma factor antagonist activity"/>
    <property type="evidence" value="ECO:0007669"/>
    <property type="project" value="TreeGrafter"/>
</dbReference>